<dbReference type="Proteomes" id="UP001237642">
    <property type="component" value="Unassembled WGS sequence"/>
</dbReference>
<gene>
    <name evidence="2" type="ORF">POM88_035247</name>
</gene>
<keyword evidence="3" id="KW-1185">Reference proteome</keyword>
<reference evidence="2" key="1">
    <citation type="submission" date="2023-02" db="EMBL/GenBank/DDBJ databases">
        <title>Genome of toxic invasive species Heracleum sosnowskyi carries increased number of genes despite the absence of recent whole-genome duplications.</title>
        <authorList>
            <person name="Schelkunov M."/>
            <person name="Shtratnikova V."/>
            <person name="Makarenko M."/>
            <person name="Klepikova A."/>
            <person name="Omelchenko D."/>
            <person name="Novikova G."/>
            <person name="Obukhova E."/>
            <person name="Bogdanov V."/>
            <person name="Penin A."/>
            <person name="Logacheva M."/>
        </authorList>
    </citation>
    <scope>NUCLEOTIDE SEQUENCE</scope>
    <source>
        <strain evidence="2">Hsosn_3</strain>
        <tissue evidence="2">Leaf</tissue>
    </source>
</reference>
<sequence>MNSEEVSSTQQGEDNQELSEKKITASEVAVERIIENTRQDVERNQPAAETELTNQVTETMSRDTATVISPATDAMVTTEVIRNDSIRKSPHTIHSSGDDEVSNCRASCAGCAMCVLCIPFMLLGTVVNCLLCPVDCVINCCCPSQALVNLPAFNQWRADLG</sequence>
<organism evidence="2 3">
    <name type="scientific">Heracleum sosnowskyi</name>
    <dbReference type="NCBI Taxonomy" id="360622"/>
    <lineage>
        <taxon>Eukaryota</taxon>
        <taxon>Viridiplantae</taxon>
        <taxon>Streptophyta</taxon>
        <taxon>Embryophyta</taxon>
        <taxon>Tracheophyta</taxon>
        <taxon>Spermatophyta</taxon>
        <taxon>Magnoliopsida</taxon>
        <taxon>eudicotyledons</taxon>
        <taxon>Gunneridae</taxon>
        <taxon>Pentapetalae</taxon>
        <taxon>asterids</taxon>
        <taxon>campanulids</taxon>
        <taxon>Apiales</taxon>
        <taxon>Apiaceae</taxon>
        <taxon>Apioideae</taxon>
        <taxon>apioid superclade</taxon>
        <taxon>Tordylieae</taxon>
        <taxon>Tordyliinae</taxon>
        <taxon>Heracleum</taxon>
    </lineage>
</organism>
<evidence type="ECO:0000313" key="3">
    <source>
        <dbReference type="Proteomes" id="UP001237642"/>
    </source>
</evidence>
<feature type="compositionally biased region" description="Polar residues" evidence="1">
    <location>
        <begin position="1"/>
        <end position="13"/>
    </location>
</feature>
<evidence type="ECO:0000313" key="2">
    <source>
        <dbReference type="EMBL" id="KAK1369155.1"/>
    </source>
</evidence>
<dbReference type="EMBL" id="JAUIZM010000008">
    <property type="protein sequence ID" value="KAK1369155.1"/>
    <property type="molecule type" value="Genomic_DNA"/>
</dbReference>
<name>A0AAD8HKV6_9APIA</name>
<protein>
    <submittedName>
        <fullName evidence="2">Uncharacterized protein</fullName>
    </submittedName>
</protein>
<proteinExistence type="predicted"/>
<accession>A0AAD8HKV6</accession>
<comment type="caution">
    <text evidence="2">The sequence shown here is derived from an EMBL/GenBank/DDBJ whole genome shotgun (WGS) entry which is preliminary data.</text>
</comment>
<dbReference type="AlphaFoldDB" id="A0AAD8HKV6"/>
<reference evidence="2" key="2">
    <citation type="submission" date="2023-05" db="EMBL/GenBank/DDBJ databases">
        <authorList>
            <person name="Schelkunov M.I."/>
        </authorList>
    </citation>
    <scope>NUCLEOTIDE SEQUENCE</scope>
    <source>
        <strain evidence="2">Hsosn_3</strain>
        <tissue evidence="2">Leaf</tissue>
    </source>
</reference>
<feature type="region of interest" description="Disordered" evidence="1">
    <location>
        <begin position="1"/>
        <end position="25"/>
    </location>
</feature>
<evidence type="ECO:0000256" key="1">
    <source>
        <dbReference type="SAM" id="MobiDB-lite"/>
    </source>
</evidence>